<dbReference type="AlphaFoldDB" id="A0A7X6IA89"/>
<organism evidence="1 2">
    <name type="scientific">Candidatus Manganitrophus noduliformans</name>
    <dbReference type="NCBI Taxonomy" id="2606439"/>
    <lineage>
        <taxon>Bacteria</taxon>
        <taxon>Pseudomonadati</taxon>
        <taxon>Nitrospirota</taxon>
        <taxon>Nitrospiria</taxon>
        <taxon>Candidatus Troglogloeales</taxon>
        <taxon>Candidatus Manganitrophaceae</taxon>
        <taxon>Candidatus Manganitrophus</taxon>
    </lineage>
</organism>
<protein>
    <submittedName>
        <fullName evidence="1">Uncharacterized protein</fullName>
    </submittedName>
</protein>
<proteinExistence type="predicted"/>
<accession>A0A7X6IA89</accession>
<gene>
    <name evidence="1" type="ORF">MNODULE_05930</name>
</gene>
<dbReference type="Proteomes" id="UP000534783">
    <property type="component" value="Unassembled WGS sequence"/>
</dbReference>
<keyword evidence="2" id="KW-1185">Reference proteome</keyword>
<sequence length="67" mass="7716">MQCPKCRGLMIDERFCDLYEDMGRKCFEGWRCILCGEILDFTILTNRATFGSSLVQYAGCSPKHEID</sequence>
<evidence type="ECO:0000313" key="2">
    <source>
        <dbReference type="Proteomes" id="UP000534783"/>
    </source>
</evidence>
<evidence type="ECO:0000313" key="1">
    <source>
        <dbReference type="EMBL" id="NKE70283.1"/>
    </source>
</evidence>
<dbReference type="RefSeq" id="WP_168058546.1">
    <property type="nucleotide sequence ID" value="NZ_VTOW01000001.1"/>
</dbReference>
<dbReference type="EMBL" id="VTOW01000001">
    <property type="protein sequence ID" value="NKE70283.1"/>
    <property type="molecule type" value="Genomic_DNA"/>
</dbReference>
<comment type="caution">
    <text evidence="1">The sequence shown here is derived from an EMBL/GenBank/DDBJ whole genome shotgun (WGS) entry which is preliminary data.</text>
</comment>
<name>A0A7X6IA89_9BACT</name>
<reference evidence="1 2" key="1">
    <citation type="journal article" date="2020" name="Nature">
        <title>Bacterial chemolithoautotrophy via manganese oxidation.</title>
        <authorList>
            <person name="Yu H."/>
            <person name="Leadbetter J.R."/>
        </authorList>
    </citation>
    <scope>NUCLEOTIDE SEQUENCE [LARGE SCALE GENOMIC DNA]</scope>
    <source>
        <strain evidence="1 2">Mn-1</strain>
    </source>
</reference>